<organism evidence="1 2">
    <name type="scientific">Chryseobacterium herbae</name>
    <dbReference type="NCBI Taxonomy" id="2976476"/>
    <lineage>
        <taxon>Bacteria</taxon>
        <taxon>Pseudomonadati</taxon>
        <taxon>Bacteroidota</taxon>
        <taxon>Flavobacteriia</taxon>
        <taxon>Flavobacteriales</taxon>
        <taxon>Weeksellaceae</taxon>
        <taxon>Chryseobacterium group</taxon>
        <taxon>Chryseobacterium</taxon>
    </lineage>
</organism>
<name>A0ABT2IWQ8_9FLAO</name>
<dbReference type="EMBL" id="JAOAMU010000005">
    <property type="protein sequence ID" value="MCT2563281.1"/>
    <property type="molecule type" value="Genomic_DNA"/>
</dbReference>
<evidence type="ECO:0008006" key="3">
    <source>
        <dbReference type="Google" id="ProtNLM"/>
    </source>
</evidence>
<dbReference type="RefSeq" id="WP_259839667.1">
    <property type="nucleotide sequence ID" value="NZ_JAOAMU010000005.1"/>
</dbReference>
<keyword evidence="2" id="KW-1185">Reference proteome</keyword>
<dbReference type="Gene3D" id="3.40.390.10">
    <property type="entry name" value="Collagenase (Catalytic Domain)"/>
    <property type="match status" value="1"/>
</dbReference>
<reference evidence="1 2" key="1">
    <citation type="submission" date="2022-09" db="EMBL/GenBank/DDBJ databases">
        <title>Chryseobacterium oleae sp.nov., isolated from the inter-root soil of Pyrola calliantha H. Andr. in Tibet.</title>
        <authorList>
            <person name="Li Z."/>
        </authorList>
    </citation>
    <scope>NUCLEOTIDE SEQUENCE [LARGE SCALE GENOMIC DNA]</scope>
    <source>
        <strain evidence="2">pc1-10</strain>
    </source>
</reference>
<proteinExistence type="predicted"/>
<evidence type="ECO:0000313" key="2">
    <source>
        <dbReference type="Proteomes" id="UP001525566"/>
    </source>
</evidence>
<dbReference type="SUPFAM" id="SSF55486">
    <property type="entry name" value="Metalloproteases ('zincins'), catalytic domain"/>
    <property type="match status" value="1"/>
</dbReference>
<gene>
    <name evidence="1" type="ORF">N0B48_15410</name>
</gene>
<accession>A0ABT2IWQ8</accession>
<protein>
    <recommendedName>
        <fullName evidence="3">EcxA zinc-binding domain-containing protein</fullName>
    </recommendedName>
</protein>
<dbReference type="InterPro" id="IPR024079">
    <property type="entry name" value="MetalloPept_cat_dom_sf"/>
</dbReference>
<evidence type="ECO:0000313" key="1">
    <source>
        <dbReference type="EMBL" id="MCT2563281.1"/>
    </source>
</evidence>
<comment type="caution">
    <text evidence="1">The sequence shown here is derived from an EMBL/GenBank/DDBJ whole genome shotgun (WGS) entry which is preliminary data.</text>
</comment>
<sequence length="636" mass="72845">MKNIDIRYPANIGIADIDVYKARRKKTFINTANYYIKVRTTPPYNGEFGFDWIDIDPSSGDVQKIQDVNISELEYYYKKPFNANDPRDLGNIVPATDKTGVNDTIKENYPIIESGKKVDIPWVLIKPTQSIQLSLEVNLTTATAITSEAISITGDEFYDFEIVGGTKTGNKTEKSLTADKEIFILKIKCLKESPENNYFILQQSSGDKPIKVGGFTMMENKIQKIKFRIIALVSSDGTQATKAKNLFQKFVKADILKYLNNNSLNQAGYEVDIENQDMFDNLATANLDDYYYAFDKTEWTAKKYFGKKGTDEVIVENQKDIGEPDKNNNLDTVIFEEYQTYLASRKKNYTGGIIILNDYLSSNPDSGAYSKPDPLNYYKLMVFVRNIDQKFTYCHEIGHMLGLQHLFFNTAEQQSYKVDREKILGNDLPENSPEYKSGVLKTISFMEGSTGAIFFNGITVGKKENILAGLNNLIKTMQKRYDDTKKNRDNVILKYKNFPNSYKINSTQTKGEYIAACNESMNTAQDYNNANKKAIKVLNKNNDYGYHTLTELAYFLRKDAISLAKEYYECLKIVIKQDHDNYLMFKIRTTQNIMDYNDPGIRYLHNQIKIMRDDYGNFTDLKKGISSPKAPLKKKK</sequence>
<dbReference type="Proteomes" id="UP001525566">
    <property type="component" value="Unassembled WGS sequence"/>
</dbReference>